<evidence type="ECO:0000256" key="2">
    <source>
        <dbReference type="ARBA" id="ARBA00023235"/>
    </source>
</evidence>
<evidence type="ECO:0000313" key="5">
    <source>
        <dbReference type="Proteomes" id="UP000478636"/>
    </source>
</evidence>
<dbReference type="RefSeq" id="WP_029509250.1">
    <property type="nucleotide sequence ID" value="NZ_DAITWI010000001.1"/>
</dbReference>
<proteinExistence type="inferred from homology"/>
<gene>
    <name evidence="4" type="ORF">GQS40_04550</name>
</gene>
<dbReference type="EMBL" id="WSZI01000013">
    <property type="protein sequence ID" value="MWN20943.1"/>
    <property type="molecule type" value="Genomic_DNA"/>
</dbReference>
<dbReference type="PANTHER" id="PTHR10091">
    <property type="entry name" value="ALDOSE-1-EPIMERASE"/>
    <property type="match status" value="1"/>
</dbReference>
<dbReference type="Gene3D" id="2.70.98.10">
    <property type="match status" value="1"/>
</dbReference>
<dbReference type="Pfam" id="PF01263">
    <property type="entry name" value="Aldose_epim"/>
    <property type="match status" value="1"/>
</dbReference>
<evidence type="ECO:0000256" key="1">
    <source>
        <dbReference type="ARBA" id="ARBA00006206"/>
    </source>
</evidence>
<sequence length="322" mass="35437">MQVKEQVFGHLPDGQEVTAYTLVNDNQTAVTALTYGATWQSFRVIKAGQSHELLVNFDQLSDYVGQPFHVGHTIGPVGGRLSQVAYQFDGEAFKLTPNDGPNILHSGINGFDRVNWQASVTQDAHQVAVHFTHTFVTEFPGELRAEVTYTLDEADRVTITFSGQSTATTLFNPMTHVYFNFDGRQQDASQHELQIAAREHVAVDDAKIPTGTLVDNTGTKFDLETLKPISDARFDDAWRLADDRQGPAVILRSPKTGVALAIDSDRNGVVVFTTNPAMDSDQMTAVAIEMQTLPDAVNHPDFGDIVLPANVKKTYQVTYDLI</sequence>
<dbReference type="GO" id="GO:0006006">
    <property type="term" value="P:glucose metabolic process"/>
    <property type="evidence" value="ECO:0007669"/>
    <property type="project" value="TreeGrafter"/>
</dbReference>
<organism evidence="4 5">
    <name type="scientific">Leuconostoc lactis</name>
    <dbReference type="NCBI Taxonomy" id="1246"/>
    <lineage>
        <taxon>Bacteria</taxon>
        <taxon>Bacillati</taxon>
        <taxon>Bacillota</taxon>
        <taxon>Bacilli</taxon>
        <taxon>Lactobacillales</taxon>
        <taxon>Lactobacillaceae</taxon>
        <taxon>Leuconostoc</taxon>
    </lineage>
</organism>
<dbReference type="InterPro" id="IPR014718">
    <property type="entry name" value="GH-type_carb-bd"/>
</dbReference>
<dbReference type="GO" id="GO:0005737">
    <property type="term" value="C:cytoplasm"/>
    <property type="evidence" value="ECO:0007669"/>
    <property type="project" value="TreeGrafter"/>
</dbReference>
<dbReference type="Proteomes" id="UP000478636">
    <property type="component" value="Unassembled WGS sequence"/>
</dbReference>
<name>A0A6L7ABU1_LEULA</name>
<dbReference type="InterPro" id="IPR011013">
    <property type="entry name" value="Gal_mutarotase_sf_dom"/>
</dbReference>
<dbReference type="GO" id="GO:0030246">
    <property type="term" value="F:carbohydrate binding"/>
    <property type="evidence" value="ECO:0007669"/>
    <property type="project" value="InterPro"/>
</dbReference>
<evidence type="ECO:0000313" key="4">
    <source>
        <dbReference type="EMBL" id="MWN20943.1"/>
    </source>
</evidence>
<accession>A0A6L7ABU1</accession>
<dbReference type="InterPro" id="IPR047215">
    <property type="entry name" value="Galactose_mutarotase-like"/>
</dbReference>
<comment type="caution">
    <text evidence="4">The sequence shown here is derived from an EMBL/GenBank/DDBJ whole genome shotgun (WGS) entry which is preliminary data.</text>
</comment>
<dbReference type="InterPro" id="IPR008183">
    <property type="entry name" value="Aldose_1/G6P_1-epimerase"/>
</dbReference>
<comment type="similarity">
    <text evidence="1">Belongs to the aldose epimerase family.</text>
</comment>
<protein>
    <submittedName>
        <fullName evidence="4">Galactose mutarotase</fullName>
    </submittedName>
</protein>
<dbReference type="GO" id="GO:0004034">
    <property type="term" value="F:aldose 1-epimerase activity"/>
    <property type="evidence" value="ECO:0007669"/>
    <property type="project" value="TreeGrafter"/>
</dbReference>
<dbReference type="GO" id="GO:0033499">
    <property type="term" value="P:galactose catabolic process via UDP-galactose, Leloir pathway"/>
    <property type="evidence" value="ECO:0007669"/>
    <property type="project" value="TreeGrafter"/>
</dbReference>
<evidence type="ECO:0000256" key="3">
    <source>
        <dbReference type="ARBA" id="ARBA00023277"/>
    </source>
</evidence>
<keyword evidence="3" id="KW-0119">Carbohydrate metabolism</keyword>
<dbReference type="AlphaFoldDB" id="A0A6L7ABU1"/>
<dbReference type="CDD" id="cd09019">
    <property type="entry name" value="galactose_mutarotase_like"/>
    <property type="match status" value="1"/>
</dbReference>
<dbReference type="PANTHER" id="PTHR10091:SF0">
    <property type="entry name" value="GALACTOSE MUTAROTASE"/>
    <property type="match status" value="1"/>
</dbReference>
<reference evidence="4 5" key="1">
    <citation type="submission" date="2019-12" db="EMBL/GenBank/DDBJ databases">
        <title>Complete genome sequence of Leuconostoc lactis strain AVN1 provides insights into metabolic potential.</title>
        <authorList>
            <person name="Besrour N."/>
            <person name="Najjari A."/>
            <person name="Fhoula I."/>
            <person name="Jaballah S."/>
            <person name="Klibi N."/>
            <person name="Ouzari H.I."/>
        </authorList>
    </citation>
    <scope>NUCLEOTIDE SEQUENCE [LARGE SCALE GENOMIC DNA]</scope>
    <source>
        <strain evidence="4 5">AVN1</strain>
    </source>
</reference>
<keyword evidence="2" id="KW-0413">Isomerase</keyword>
<dbReference type="SUPFAM" id="SSF74650">
    <property type="entry name" value="Galactose mutarotase-like"/>
    <property type="match status" value="1"/>
</dbReference>